<keyword evidence="1" id="KW-0472">Membrane</keyword>
<proteinExistence type="predicted"/>
<dbReference type="EMBL" id="UOFS01000013">
    <property type="protein sequence ID" value="VAW93000.1"/>
    <property type="molecule type" value="Genomic_DNA"/>
</dbReference>
<accession>A0A3B0ZUW7</accession>
<organism evidence="2">
    <name type="scientific">hydrothermal vent metagenome</name>
    <dbReference type="NCBI Taxonomy" id="652676"/>
    <lineage>
        <taxon>unclassified sequences</taxon>
        <taxon>metagenomes</taxon>
        <taxon>ecological metagenomes</taxon>
    </lineage>
</organism>
<reference evidence="2" key="1">
    <citation type="submission" date="2018-06" db="EMBL/GenBank/DDBJ databases">
        <authorList>
            <person name="Zhirakovskaya E."/>
        </authorList>
    </citation>
    <scope>NUCLEOTIDE SEQUENCE</scope>
</reference>
<keyword evidence="1" id="KW-1133">Transmembrane helix</keyword>
<feature type="transmembrane region" description="Helical" evidence="1">
    <location>
        <begin position="12"/>
        <end position="33"/>
    </location>
</feature>
<dbReference type="InterPro" id="IPR021244">
    <property type="entry name" value="DUF2802"/>
</dbReference>
<sequence>MNYIENIFMNLNFFVLLQVTSLLLISVLLLFIVKTKKQQIRDQHDLSELKRDLRALTSAALGVGERVLKVERQQNNNEVKFDNVNKLSHNNDVSYEHAIHLVQKGVKVNQLVDSCGLSQGEADLVSLLHRIDSIGKKEIYNGKN</sequence>
<protein>
    <recommendedName>
        <fullName evidence="3">DUF2802 domain-containing protein</fullName>
    </recommendedName>
</protein>
<name>A0A3B0ZUW7_9ZZZZ</name>
<evidence type="ECO:0008006" key="3">
    <source>
        <dbReference type="Google" id="ProtNLM"/>
    </source>
</evidence>
<evidence type="ECO:0000256" key="1">
    <source>
        <dbReference type="SAM" id="Phobius"/>
    </source>
</evidence>
<evidence type="ECO:0000313" key="2">
    <source>
        <dbReference type="EMBL" id="VAW93000.1"/>
    </source>
</evidence>
<keyword evidence="1" id="KW-0812">Transmembrane</keyword>
<gene>
    <name evidence="2" type="ORF">MNBD_GAMMA22-572</name>
</gene>
<dbReference type="AlphaFoldDB" id="A0A3B0ZUW7"/>
<dbReference type="Pfam" id="PF10975">
    <property type="entry name" value="DUF2802"/>
    <property type="match status" value="1"/>
</dbReference>